<dbReference type="EMBL" id="SAEB01000006">
    <property type="protein sequence ID" value="RVD85872.1"/>
    <property type="molecule type" value="Genomic_DNA"/>
</dbReference>
<dbReference type="PANTHER" id="PTHR12815:SF18">
    <property type="entry name" value="SORTING AND ASSEMBLY MACHINERY COMPONENT 50 HOMOLOG"/>
    <property type="match status" value="1"/>
</dbReference>
<organism evidence="7 8">
    <name type="scientific">Arthrobotrys flagrans</name>
    <name type="common">Nematode-trapping fungus</name>
    <name type="synonym">Trichothecium flagrans</name>
    <dbReference type="NCBI Taxonomy" id="97331"/>
    <lineage>
        <taxon>Eukaryota</taxon>
        <taxon>Fungi</taxon>
        <taxon>Dikarya</taxon>
        <taxon>Ascomycota</taxon>
        <taxon>Pezizomycotina</taxon>
        <taxon>Orbiliomycetes</taxon>
        <taxon>Orbiliales</taxon>
        <taxon>Orbiliaceae</taxon>
        <taxon>Arthrobotrys</taxon>
    </lineage>
</organism>
<evidence type="ECO:0000256" key="3">
    <source>
        <dbReference type="ARBA" id="ARBA00022452"/>
    </source>
</evidence>
<evidence type="ECO:0000256" key="2">
    <source>
        <dbReference type="ARBA" id="ARBA00010913"/>
    </source>
</evidence>
<dbReference type="GO" id="GO:0005741">
    <property type="term" value="C:mitochondrial outer membrane"/>
    <property type="evidence" value="ECO:0007669"/>
    <property type="project" value="UniProtKB-SubCell"/>
</dbReference>
<comment type="similarity">
    <text evidence="2">Belongs to the SAM50/omp85 family.</text>
</comment>
<keyword evidence="4" id="KW-0812">Transmembrane</keyword>
<comment type="subcellular location">
    <subcellularLocation>
        <location evidence="1">Mitochondrion outer membrane</location>
        <topology evidence="1">Multi-pass membrane protein</topology>
    </subcellularLocation>
</comment>
<protein>
    <recommendedName>
        <fullName evidence="6">Bacterial surface antigen (D15) domain-containing protein</fullName>
    </recommendedName>
</protein>
<feature type="domain" description="Bacterial surface antigen (D15)" evidence="6">
    <location>
        <begin position="174"/>
        <end position="513"/>
    </location>
</feature>
<evidence type="ECO:0000313" key="8">
    <source>
        <dbReference type="Proteomes" id="UP000283090"/>
    </source>
</evidence>
<proteinExistence type="inferred from homology"/>
<sequence length="514" mass="55157">MAAGGSGDVFDILKDAGSPDTIAAQRAAQKAHDEEISIKAQRRAAETIQGHSSQPVYFDSITVLGAPKTRRPFLERLVKPALDRSDQGDFTLKDALRELSKAINGLQHFEIFHPNIPFYIDTPSNYVYDPKTPNNPIPLSAIINVKERSRILLKSGTDLGNTEGSAYVQGSVRNVFGGAEFLHVSASKGTRTRSAYDATFTTPINSSPLAAIELKGLSTARDNSHSSHTELSRRFIGTVRWATPAYKLKQSISYEGLWRTLTELHEDASASVRRDAGDSMKSAITHLLTRDTRDNPILPSSGTLLRLRNSIAGIGPLKGTVAHWKSEAETALAYPLFKGITVSSSVRGGILYPLALSGDAGPKPSTIADRFHIGGANDVRGFQTGGLGPHSGKDSLGGDAYVAGSLGLLFPFPRVGTDSGLRFQAFINGGRLLALERPPDVQDMNIAQGMKYTVSRLLSEAPSLAAGVGIVYGHPVARFELNFCLPIGVRGTYGEEGAERARKGLQFGVGVEFS</sequence>
<name>A0A437A3X2_ARTFL</name>
<dbReference type="STRING" id="97331.A0A437A3X2"/>
<reference evidence="7 8" key="1">
    <citation type="submission" date="2019-01" db="EMBL/GenBank/DDBJ databases">
        <title>Intercellular communication is required for trap formation in the nematode-trapping fungus Duddingtonia flagrans.</title>
        <authorList>
            <person name="Youssar L."/>
            <person name="Wernet V."/>
            <person name="Hensel N."/>
            <person name="Hildebrandt H.-G."/>
            <person name="Fischer R."/>
        </authorList>
    </citation>
    <scope>NUCLEOTIDE SEQUENCE [LARGE SCALE GENOMIC DNA]</scope>
    <source>
        <strain evidence="7 8">CBS H-5679</strain>
    </source>
</reference>
<dbReference type="OrthoDB" id="1724197at2759"/>
<dbReference type="Gene3D" id="2.40.160.50">
    <property type="entry name" value="membrane protein fhac: a member of the omp85/tpsb transporter family"/>
    <property type="match status" value="1"/>
</dbReference>
<dbReference type="GO" id="GO:0045040">
    <property type="term" value="P:protein insertion into mitochondrial outer membrane"/>
    <property type="evidence" value="ECO:0007669"/>
    <property type="project" value="TreeGrafter"/>
</dbReference>
<gene>
    <name evidence="7" type="ORF">DFL_004176</name>
</gene>
<dbReference type="VEuPathDB" id="FungiDB:DFL_004176"/>
<keyword evidence="3" id="KW-1134">Transmembrane beta strand</keyword>
<evidence type="ECO:0000256" key="5">
    <source>
        <dbReference type="ARBA" id="ARBA00023136"/>
    </source>
</evidence>
<evidence type="ECO:0000259" key="6">
    <source>
        <dbReference type="Pfam" id="PF01103"/>
    </source>
</evidence>
<dbReference type="RefSeq" id="XP_067491416.1">
    <property type="nucleotide sequence ID" value="XM_067633226.1"/>
</dbReference>
<keyword evidence="5" id="KW-0472">Membrane</keyword>
<evidence type="ECO:0000313" key="7">
    <source>
        <dbReference type="EMBL" id="RVD85872.1"/>
    </source>
</evidence>
<dbReference type="PANTHER" id="PTHR12815">
    <property type="entry name" value="SORTING AND ASSEMBLY MACHINERY SAMM50 PROTEIN FAMILY MEMBER"/>
    <property type="match status" value="1"/>
</dbReference>
<evidence type="ECO:0000256" key="4">
    <source>
        <dbReference type="ARBA" id="ARBA00022692"/>
    </source>
</evidence>
<dbReference type="AlphaFoldDB" id="A0A437A3X2"/>
<dbReference type="InterPro" id="IPR000184">
    <property type="entry name" value="Bac_surfAg_D15"/>
</dbReference>
<comment type="caution">
    <text evidence="7">The sequence shown here is derived from an EMBL/GenBank/DDBJ whole genome shotgun (WGS) entry which is preliminary data.</text>
</comment>
<evidence type="ECO:0000256" key="1">
    <source>
        <dbReference type="ARBA" id="ARBA00004374"/>
    </source>
</evidence>
<dbReference type="Proteomes" id="UP000283090">
    <property type="component" value="Unassembled WGS sequence"/>
</dbReference>
<dbReference type="Pfam" id="PF01103">
    <property type="entry name" value="Omp85"/>
    <property type="match status" value="1"/>
</dbReference>
<accession>A0A437A3X2</accession>
<keyword evidence="8" id="KW-1185">Reference proteome</keyword>
<dbReference type="InterPro" id="IPR039910">
    <property type="entry name" value="D15-like"/>
</dbReference>
<dbReference type="GeneID" id="93586487"/>